<evidence type="ECO:0000313" key="2">
    <source>
        <dbReference type="EMBL" id="SMY30034.1"/>
    </source>
</evidence>
<accession>A0A1Y6M051</accession>
<evidence type="ECO:0000313" key="3">
    <source>
        <dbReference type="Proteomes" id="UP000215453"/>
    </source>
</evidence>
<reference evidence="2 3" key="1">
    <citation type="submission" date="2016-10" db="EMBL/GenBank/DDBJ databases">
        <authorList>
            <person name="Varghese N."/>
        </authorList>
    </citation>
    <scope>NUCLEOTIDE SEQUENCE [LARGE SCALE GENOMIC DNA]</scope>
</reference>
<gene>
    <name evidence="2" type="ORF">ZT1A5_G11484</name>
</gene>
<dbReference type="AlphaFoldDB" id="A0A1Y6M051"/>
<name>A0A1Y6M051_ZYMTR</name>
<organism evidence="2 3">
    <name type="scientific">Zymoseptoria tritici ST99CH_1A5</name>
    <dbReference type="NCBI Taxonomy" id="1276529"/>
    <lineage>
        <taxon>Eukaryota</taxon>
        <taxon>Fungi</taxon>
        <taxon>Dikarya</taxon>
        <taxon>Ascomycota</taxon>
        <taxon>Pezizomycotina</taxon>
        <taxon>Dothideomycetes</taxon>
        <taxon>Dothideomycetidae</taxon>
        <taxon>Mycosphaerellales</taxon>
        <taxon>Mycosphaerellaceae</taxon>
        <taxon>Zymoseptoria</taxon>
    </lineage>
</organism>
<proteinExistence type="predicted"/>
<dbReference type="Pfam" id="PF14214">
    <property type="entry name" value="Helitron_like_N"/>
    <property type="match status" value="1"/>
</dbReference>
<evidence type="ECO:0000259" key="1">
    <source>
        <dbReference type="Pfam" id="PF14214"/>
    </source>
</evidence>
<dbReference type="EMBL" id="LT882689">
    <property type="protein sequence ID" value="SMY30034.1"/>
    <property type="molecule type" value="Genomic_DNA"/>
</dbReference>
<dbReference type="Proteomes" id="UP000215453">
    <property type="component" value="Chromosome 14"/>
</dbReference>
<protein>
    <recommendedName>
        <fullName evidence="1">Helitron helicase-like domain-containing protein</fullName>
    </recommendedName>
</protein>
<feature type="domain" description="Helitron helicase-like" evidence="1">
    <location>
        <begin position="20"/>
        <end position="72"/>
    </location>
</feature>
<dbReference type="InterPro" id="IPR025476">
    <property type="entry name" value="Helitron_helicase-like"/>
</dbReference>
<sequence length="205" mass="23846">MPDFERWLTLPPDERARVARENLKNNPHVADAHFERRFKLFLEKVLKPKFNVVDYWYRYEYQSRGSPHVHFFLWCEVPKFPNLSTAEEDQKAFASSGMNKSKTVLQFSSTELTGTQAELADVVNRVQCHIHSGYCQAKKRKVKATTGEELGGAEDSDQMGCRFYFPRQQRTEAVVNKDHNPYHLSFIAARNDPDLHHFNRLVSLA</sequence>